<evidence type="ECO:0000256" key="1">
    <source>
        <dbReference type="SAM" id="MobiDB-lite"/>
    </source>
</evidence>
<gene>
    <name evidence="2" type="ORF">GCM10009690_16000</name>
</gene>
<feature type="compositionally biased region" description="Polar residues" evidence="1">
    <location>
        <begin position="75"/>
        <end position="84"/>
    </location>
</feature>
<comment type="caution">
    <text evidence="2">The sequence shown here is derived from an EMBL/GenBank/DDBJ whole genome shotgun (WGS) entry which is preliminary data.</text>
</comment>
<protein>
    <recommendedName>
        <fullName evidence="4">Minor tail protein</fullName>
    </recommendedName>
</protein>
<name>A0ABP4L197_9MICO</name>
<keyword evidence="3" id="KW-1185">Reference proteome</keyword>
<evidence type="ECO:0000313" key="3">
    <source>
        <dbReference type="Proteomes" id="UP001500177"/>
    </source>
</evidence>
<sequence length="348" mass="37511">MALDQAWAVGGGAENPVEGARLSTYTATNGGRGVILPDDMKVSALPTPGPFVRAVSGACVSPNDYLGEDGGGQSYTGREGSSTDIPVAPTGSSGGQTKYLIWAVHDEQYERGLTPADKVNDPRNNYEWVSSVNGLTFPHVPLVKLVQPANTATITNSMLTDIREVANPIVGGFTFARPRISEDSVRQIKLTRPFTDGGVGPFYGELFPGGDGIPNQTRRKIPARAAYMSIRADWMAISVKGEQNAWGRYWVEFGDEYREHTWASGRQYEFSTQQFGFDTSGAGTNYKESWPLMDQVYIPKKLRGKLVTFAFKAGLDVGASAAGIEMAGLGGMGMQVVFSMAPLDEDTI</sequence>
<feature type="region of interest" description="Disordered" evidence="1">
    <location>
        <begin position="66"/>
        <end position="92"/>
    </location>
</feature>
<dbReference type="EMBL" id="BAAALX010000009">
    <property type="protein sequence ID" value="GAA1513848.1"/>
    <property type="molecule type" value="Genomic_DNA"/>
</dbReference>
<proteinExistence type="predicted"/>
<reference evidence="3" key="1">
    <citation type="journal article" date="2019" name="Int. J. Syst. Evol. Microbiol.">
        <title>The Global Catalogue of Microorganisms (GCM) 10K type strain sequencing project: providing services to taxonomists for standard genome sequencing and annotation.</title>
        <authorList>
            <consortium name="The Broad Institute Genomics Platform"/>
            <consortium name="The Broad Institute Genome Sequencing Center for Infectious Disease"/>
            <person name="Wu L."/>
            <person name="Ma J."/>
        </authorList>
    </citation>
    <scope>NUCLEOTIDE SEQUENCE [LARGE SCALE GENOMIC DNA]</scope>
    <source>
        <strain evidence="3">JCM 13318</strain>
    </source>
</reference>
<organism evidence="2 3">
    <name type="scientific">Brevibacterium permense</name>
    <dbReference type="NCBI Taxonomy" id="234834"/>
    <lineage>
        <taxon>Bacteria</taxon>
        <taxon>Bacillati</taxon>
        <taxon>Actinomycetota</taxon>
        <taxon>Actinomycetes</taxon>
        <taxon>Micrococcales</taxon>
        <taxon>Brevibacteriaceae</taxon>
        <taxon>Brevibacterium</taxon>
    </lineage>
</organism>
<dbReference type="Proteomes" id="UP001500177">
    <property type="component" value="Unassembled WGS sequence"/>
</dbReference>
<dbReference type="RefSeq" id="WP_173151350.1">
    <property type="nucleotide sequence ID" value="NZ_BAAALX010000009.1"/>
</dbReference>
<evidence type="ECO:0008006" key="4">
    <source>
        <dbReference type="Google" id="ProtNLM"/>
    </source>
</evidence>
<accession>A0ABP4L197</accession>
<evidence type="ECO:0000313" key="2">
    <source>
        <dbReference type="EMBL" id="GAA1513848.1"/>
    </source>
</evidence>